<dbReference type="GO" id="GO:0005524">
    <property type="term" value="F:ATP binding"/>
    <property type="evidence" value="ECO:0007669"/>
    <property type="project" value="InterPro"/>
</dbReference>
<protein>
    <submittedName>
        <fullName evidence="4">Twitching mobility protein</fullName>
    </submittedName>
</protein>
<dbReference type="Gene3D" id="3.40.50.300">
    <property type="entry name" value="P-loop containing nucleotide triphosphate hydrolases"/>
    <property type="match status" value="1"/>
</dbReference>
<name>A0A0S4LFW0_9BACT</name>
<evidence type="ECO:0000313" key="4">
    <source>
        <dbReference type="EMBL" id="CUS36465.1"/>
    </source>
</evidence>
<evidence type="ECO:0000256" key="1">
    <source>
        <dbReference type="ARBA" id="ARBA00006611"/>
    </source>
</evidence>
<dbReference type="PANTHER" id="PTHR30486:SF12">
    <property type="entry name" value="TYPE IV PILUS ATPASE PILU"/>
    <property type="match status" value="1"/>
</dbReference>
<evidence type="ECO:0000313" key="5">
    <source>
        <dbReference type="Proteomes" id="UP000199032"/>
    </source>
</evidence>
<dbReference type="PANTHER" id="PTHR30486">
    <property type="entry name" value="TWITCHING MOTILITY PROTEIN PILT"/>
    <property type="match status" value="1"/>
</dbReference>
<sequence>MDVRSLLKVMVDREASDLYLTIDAPPIYRVHGATEQTEAPPFTNEQLEALALALMRGQQRSEFEEKMEMNLALYYKELGRFRVNIFRQRGNVGLVFRHIKAEIQTVDQLQLPPIIKDVAMTKRGLVLVVGATGSGKSTTLAAMIDHRNAIYPGHIITVEDPIEFVHQHKKSLITQREVGFDTLSFQNALKNTLRQAPDVILIGEVRDTETMEAAITFAETGHLCIATLHSNNANQAIERIMNFFPVERHAQIYLQLSLNLRAVISQRLIPSLDGKRVPALEIMMDTPRVKDLIKKAEIDTLKEAMEQGTDEGCQTFDYVLFQLYKANKISLEQALINADSANNLRLKIKLEGLKGDDAVNALLDKQPGTGPGADAFKIQGGPSGNVTPFRKR</sequence>
<gene>
    <name evidence="4" type="primary">pilT</name>
    <name evidence="4" type="ORF">COMA1_30067</name>
</gene>
<dbReference type="InterPro" id="IPR050921">
    <property type="entry name" value="T4SS_GSP_E_ATPase"/>
</dbReference>
<dbReference type="SUPFAM" id="SSF52540">
    <property type="entry name" value="P-loop containing nucleoside triphosphate hydrolases"/>
    <property type="match status" value="1"/>
</dbReference>
<keyword evidence="5" id="KW-1185">Reference proteome</keyword>
<dbReference type="RefSeq" id="WP_090749014.1">
    <property type="nucleotide sequence ID" value="NZ_CZQA01000009.1"/>
</dbReference>
<dbReference type="GO" id="GO:0016887">
    <property type="term" value="F:ATP hydrolysis activity"/>
    <property type="evidence" value="ECO:0007669"/>
    <property type="project" value="InterPro"/>
</dbReference>
<evidence type="ECO:0000259" key="3">
    <source>
        <dbReference type="PROSITE" id="PS00662"/>
    </source>
</evidence>
<dbReference type="Gene3D" id="3.30.450.90">
    <property type="match status" value="1"/>
</dbReference>
<dbReference type="InterPro" id="IPR027417">
    <property type="entry name" value="P-loop_NTPase"/>
</dbReference>
<feature type="region of interest" description="Disordered" evidence="2">
    <location>
        <begin position="365"/>
        <end position="392"/>
    </location>
</feature>
<dbReference type="OrthoDB" id="9805147at2"/>
<evidence type="ECO:0000256" key="2">
    <source>
        <dbReference type="SAM" id="MobiDB-lite"/>
    </source>
</evidence>
<dbReference type="STRING" id="1742972.COMA1_30067"/>
<accession>A0A0S4LFW0</accession>
<dbReference type="InterPro" id="IPR001482">
    <property type="entry name" value="T2SS/T4SS_dom"/>
</dbReference>
<reference evidence="4 5" key="1">
    <citation type="submission" date="2015-10" db="EMBL/GenBank/DDBJ databases">
        <authorList>
            <person name="Gilbert D.G."/>
        </authorList>
    </citation>
    <scope>NUCLEOTIDE SEQUENCE [LARGE SCALE GENOMIC DNA]</scope>
    <source>
        <strain evidence="4">COMA1</strain>
    </source>
</reference>
<comment type="similarity">
    <text evidence="1">Belongs to the GSP E family.</text>
</comment>
<dbReference type="Proteomes" id="UP000199032">
    <property type="component" value="Unassembled WGS sequence"/>
</dbReference>
<dbReference type="InterPro" id="IPR006321">
    <property type="entry name" value="PilT/PilU"/>
</dbReference>
<feature type="domain" description="Bacterial type II secretion system protein E" evidence="3">
    <location>
        <begin position="193"/>
        <end position="207"/>
    </location>
</feature>
<proteinExistence type="inferred from homology"/>
<dbReference type="NCBIfam" id="TIGR01420">
    <property type="entry name" value="pilT_fam"/>
    <property type="match status" value="1"/>
</dbReference>
<dbReference type="Pfam" id="PF00437">
    <property type="entry name" value="T2SSE"/>
    <property type="match status" value="1"/>
</dbReference>
<organism evidence="4 5">
    <name type="scientific">Candidatus Nitrospira nitrosa</name>
    <dbReference type="NCBI Taxonomy" id="1742972"/>
    <lineage>
        <taxon>Bacteria</taxon>
        <taxon>Pseudomonadati</taxon>
        <taxon>Nitrospirota</taxon>
        <taxon>Nitrospiria</taxon>
        <taxon>Nitrospirales</taxon>
        <taxon>Nitrospiraceae</taxon>
        <taxon>Nitrospira</taxon>
    </lineage>
</organism>
<dbReference type="AlphaFoldDB" id="A0A0S4LFW0"/>
<dbReference type="PROSITE" id="PS00662">
    <property type="entry name" value="T2SP_E"/>
    <property type="match status" value="1"/>
</dbReference>
<dbReference type="CDD" id="cd01131">
    <property type="entry name" value="PilT"/>
    <property type="match status" value="1"/>
</dbReference>
<dbReference type="EMBL" id="CZQA01000009">
    <property type="protein sequence ID" value="CUS36465.1"/>
    <property type="molecule type" value="Genomic_DNA"/>
</dbReference>